<evidence type="ECO:0000256" key="5">
    <source>
        <dbReference type="ARBA" id="ARBA00023136"/>
    </source>
</evidence>
<dbReference type="Pfam" id="PF02656">
    <property type="entry name" value="DUF202"/>
    <property type="match status" value="1"/>
</dbReference>
<feature type="transmembrane region" description="Helical" evidence="7">
    <location>
        <begin position="181"/>
        <end position="202"/>
    </location>
</feature>
<keyword evidence="5 7" id="KW-0472">Membrane</keyword>
<dbReference type="EMBL" id="LUEZ02000096">
    <property type="protein sequence ID" value="RDB14802.1"/>
    <property type="molecule type" value="Genomic_DNA"/>
</dbReference>
<evidence type="ECO:0000256" key="3">
    <source>
        <dbReference type="ARBA" id="ARBA00022692"/>
    </source>
</evidence>
<gene>
    <name evidence="9" type="ORF">Hypma_016474</name>
</gene>
<evidence type="ECO:0000313" key="10">
    <source>
        <dbReference type="Proteomes" id="UP000076154"/>
    </source>
</evidence>
<feature type="transmembrane region" description="Helical" evidence="7">
    <location>
        <begin position="214"/>
        <end position="238"/>
    </location>
</feature>
<dbReference type="Proteomes" id="UP000076154">
    <property type="component" value="Unassembled WGS sequence"/>
</dbReference>
<comment type="subcellular location">
    <subcellularLocation>
        <location evidence="1">Cell membrane</location>
        <topology evidence="1">Multi-pass membrane protein</topology>
    </subcellularLocation>
</comment>
<feature type="compositionally biased region" description="Basic residues" evidence="6">
    <location>
        <begin position="88"/>
        <end position="99"/>
    </location>
</feature>
<keyword evidence="2" id="KW-1003">Cell membrane</keyword>
<sequence>MSGLSRKSITFSGITRTMSQFLEKERPALSDLDAERNVQAPPGTPTENEDIRMSESPMSSEPHGNCEDPPIHPFPSMDPENPPVPTRRSSKSRKRKSRRNQNNTSHDTHEPQRFNPSLVLENSGSVARDHLASERTFLAYVRTSLLLATTGVALVQLFAVAAANPTSSATLGRIRQYAKPLGATLVVFGLLVLVMAVRRYFIIQRALTKGVFPITRFTIVGITIILTVIIAVIFGVLVSGRD</sequence>
<dbReference type="AlphaFoldDB" id="A0A369J076"/>
<name>A0A369J076_HYPMA</name>
<comment type="caution">
    <text evidence="9">The sequence shown here is derived from an EMBL/GenBank/DDBJ whole genome shotgun (WGS) entry which is preliminary data.</text>
</comment>
<feature type="domain" description="DUF202" evidence="8">
    <location>
        <begin position="128"/>
        <end position="205"/>
    </location>
</feature>
<keyword evidence="4 7" id="KW-1133">Transmembrane helix</keyword>
<dbReference type="InterPro" id="IPR052053">
    <property type="entry name" value="IM_YidH-like"/>
</dbReference>
<dbReference type="GO" id="GO:0005886">
    <property type="term" value="C:plasma membrane"/>
    <property type="evidence" value="ECO:0007669"/>
    <property type="project" value="UniProtKB-SubCell"/>
</dbReference>
<dbReference type="PANTHER" id="PTHR34187">
    <property type="entry name" value="FGR18P"/>
    <property type="match status" value="1"/>
</dbReference>
<accession>A0A369J076</accession>
<evidence type="ECO:0000313" key="9">
    <source>
        <dbReference type="EMBL" id="RDB14802.1"/>
    </source>
</evidence>
<keyword evidence="3 7" id="KW-0812">Transmembrane</keyword>
<dbReference type="InterPro" id="IPR003807">
    <property type="entry name" value="DUF202"/>
</dbReference>
<dbReference type="InParanoid" id="A0A369J076"/>
<evidence type="ECO:0000256" key="6">
    <source>
        <dbReference type="SAM" id="MobiDB-lite"/>
    </source>
</evidence>
<evidence type="ECO:0000256" key="4">
    <source>
        <dbReference type="ARBA" id="ARBA00022989"/>
    </source>
</evidence>
<evidence type="ECO:0000256" key="2">
    <source>
        <dbReference type="ARBA" id="ARBA00022475"/>
    </source>
</evidence>
<evidence type="ECO:0000256" key="7">
    <source>
        <dbReference type="SAM" id="Phobius"/>
    </source>
</evidence>
<evidence type="ECO:0000256" key="1">
    <source>
        <dbReference type="ARBA" id="ARBA00004651"/>
    </source>
</evidence>
<feature type="compositionally biased region" description="Basic and acidic residues" evidence="6">
    <location>
        <begin position="22"/>
        <end position="36"/>
    </location>
</feature>
<protein>
    <recommendedName>
        <fullName evidence="8">DUF202 domain-containing protein</fullName>
    </recommendedName>
</protein>
<evidence type="ECO:0000259" key="8">
    <source>
        <dbReference type="Pfam" id="PF02656"/>
    </source>
</evidence>
<proteinExistence type="predicted"/>
<keyword evidence="10" id="KW-1185">Reference proteome</keyword>
<feature type="region of interest" description="Disordered" evidence="6">
    <location>
        <begin position="16"/>
        <end position="118"/>
    </location>
</feature>
<reference evidence="9" key="1">
    <citation type="submission" date="2018-04" db="EMBL/GenBank/DDBJ databases">
        <title>Whole genome sequencing of Hypsizygus marmoreus.</title>
        <authorList>
            <person name="Choi I.-G."/>
            <person name="Min B."/>
            <person name="Kim J.-G."/>
            <person name="Kim S."/>
            <person name="Oh Y.-L."/>
            <person name="Kong W.-S."/>
            <person name="Park H."/>
            <person name="Jeong J."/>
            <person name="Song E.-S."/>
        </authorList>
    </citation>
    <scope>NUCLEOTIDE SEQUENCE [LARGE SCALE GENOMIC DNA]</scope>
    <source>
        <strain evidence="9">51987-8</strain>
    </source>
</reference>
<feature type="transmembrane region" description="Helical" evidence="7">
    <location>
        <begin position="137"/>
        <end position="161"/>
    </location>
</feature>
<dbReference type="PANTHER" id="PTHR34187:SF2">
    <property type="entry name" value="DUF202 DOMAIN-CONTAINING PROTEIN"/>
    <property type="match status" value="1"/>
</dbReference>
<organism evidence="9 10">
    <name type="scientific">Hypsizygus marmoreus</name>
    <name type="common">White beech mushroom</name>
    <name type="synonym">Agaricus marmoreus</name>
    <dbReference type="NCBI Taxonomy" id="39966"/>
    <lineage>
        <taxon>Eukaryota</taxon>
        <taxon>Fungi</taxon>
        <taxon>Dikarya</taxon>
        <taxon>Basidiomycota</taxon>
        <taxon>Agaricomycotina</taxon>
        <taxon>Agaricomycetes</taxon>
        <taxon>Agaricomycetidae</taxon>
        <taxon>Agaricales</taxon>
        <taxon>Tricholomatineae</taxon>
        <taxon>Lyophyllaceae</taxon>
        <taxon>Hypsizygus</taxon>
    </lineage>
</organism>